<evidence type="ECO:0000313" key="1">
    <source>
        <dbReference type="EMBL" id="GBP44375.1"/>
    </source>
</evidence>
<organism evidence="1 2">
    <name type="scientific">Eumeta variegata</name>
    <name type="common">Bagworm moth</name>
    <name type="synonym">Eumeta japonica</name>
    <dbReference type="NCBI Taxonomy" id="151549"/>
    <lineage>
        <taxon>Eukaryota</taxon>
        <taxon>Metazoa</taxon>
        <taxon>Ecdysozoa</taxon>
        <taxon>Arthropoda</taxon>
        <taxon>Hexapoda</taxon>
        <taxon>Insecta</taxon>
        <taxon>Pterygota</taxon>
        <taxon>Neoptera</taxon>
        <taxon>Endopterygota</taxon>
        <taxon>Lepidoptera</taxon>
        <taxon>Glossata</taxon>
        <taxon>Ditrysia</taxon>
        <taxon>Tineoidea</taxon>
        <taxon>Psychidae</taxon>
        <taxon>Oiketicinae</taxon>
        <taxon>Eumeta</taxon>
    </lineage>
</organism>
<evidence type="ECO:0000313" key="2">
    <source>
        <dbReference type="Proteomes" id="UP000299102"/>
    </source>
</evidence>
<proteinExistence type="predicted"/>
<dbReference type="EMBL" id="BGZK01000452">
    <property type="protein sequence ID" value="GBP44375.1"/>
    <property type="molecule type" value="Genomic_DNA"/>
</dbReference>
<keyword evidence="2" id="KW-1185">Reference proteome</keyword>
<protein>
    <submittedName>
        <fullName evidence="1">Uncharacterized protein</fullName>
    </submittedName>
</protein>
<reference evidence="1 2" key="1">
    <citation type="journal article" date="2019" name="Commun. Biol.">
        <title>The bagworm genome reveals a unique fibroin gene that provides high tensile strength.</title>
        <authorList>
            <person name="Kono N."/>
            <person name="Nakamura H."/>
            <person name="Ohtoshi R."/>
            <person name="Tomita M."/>
            <person name="Numata K."/>
            <person name="Arakawa K."/>
        </authorList>
    </citation>
    <scope>NUCLEOTIDE SEQUENCE [LARGE SCALE GENOMIC DNA]</scope>
</reference>
<comment type="caution">
    <text evidence="1">The sequence shown here is derived from an EMBL/GenBank/DDBJ whole genome shotgun (WGS) entry which is preliminary data.</text>
</comment>
<sequence>MLTRNGRGFRNLTPKRVSVVAEEVCTCVCWPRMRLERVLRHRPALKVVFDSLIAKKTCHRALGLRESDIVWVYGSQNRPAELHSFPGRLGALTLLGEVAGARRGRRRYKSVTARNSPCRVYATAALVRTITDHGTNTPGGSNGRYVIVRKALRPRALRVSLIDRELRTPASALYDDALVFSVPSMGK</sequence>
<dbReference type="AlphaFoldDB" id="A0A4C1W2S9"/>
<dbReference type="OrthoDB" id="425611at2759"/>
<name>A0A4C1W2S9_EUMVA</name>
<dbReference type="Proteomes" id="UP000299102">
    <property type="component" value="Unassembled WGS sequence"/>
</dbReference>
<accession>A0A4C1W2S9</accession>
<gene>
    <name evidence="1" type="ORF">EVAR_81288_1</name>
</gene>